<dbReference type="InterPro" id="IPR042496">
    <property type="entry name" value="CGRF1"/>
</dbReference>
<keyword evidence="2" id="KW-0862">Zinc</keyword>
<evidence type="ECO:0000256" key="2">
    <source>
        <dbReference type="ARBA" id="ARBA00022833"/>
    </source>
</evidence>
<accession>A0AAD9K6F4</accession>
<dbReference type="InterPro" id="IPR001841">
    <property type="entry name" value="Znf_RING"/>
</dbReference>
<dbReference type="PANTHER" id="PTHR15379:SF2">
    <property type="entry name" value="CELL GROWTH REGULATOR WITH RING FINGER DOMAIN PROTEIN 1"/>
    <property type="match status" value="1"/>
</dbReference>
<evidence type="ECO:0000313" key="7">
    <source>
        <dbReference type="Proteomes" id="UP001208570"/>
    </source>
</evidence>
<keyword evidence="1 3" id="KW-0863">Zinc-finger</keyword>
<dbReference type="AlphaFoldDB" id="A0AAD9K6F4"/>
<dbReference type="Pfam" id="PF13920">
    <property type="entry name" value="zf-C3HC4_3"/>
    <property type="match status" value="1"/>
</dbReference>
<reference evidence="6" key="1">
    <citation type="journal article" date="2023" name="Mol. Biol. Evol.">
        <title>Third-Generation Sequencing Reveals the Adaptive Role of the Epigenome in Three Deep-Sea Polychaetes.</title>
        <authorList>
            <person name="Perez M."/>
            <person name="Aroh O."/>
            <person name="Sun Y."/>
            <person name="Lan Y."/>
            <person name="Juniper S.K."/>
            <person name="Young C.R."/>
            <person name="Angers B."/>
            <person name="Qian P.Y."/>
        </authorList>
    </citation>
    <scope>NUCLEOTIDE SEQUENCE</scope>
    <source>
        <strain evidence="6">P08H-3</strain>
    </source>
</reference>
<dbReference type="Gene3D" id="3.30.40.10">
    <property type="entry name" value="Zinc/RING finger domain, C3HC4 (zinc finger)"/>
    <property type="match status" value="1"/>
</dbReference>
<protein>
    <recommendedName>
        <fullName evidence="5">RING-type domain-containing protein</fullName>
    </recommendedName>
</protein>
<keyword evidence="1 3" id="KW-0479">Metal-binding</keyword>
<gene>
    <name evidence="6" type="ORF">LSH36_56g01019</name>
</gene>
<evidence type="ECO:0000256" key="3">
    <source>
        <dbReference type="PROSITE-ProRule" id="PRU00175"/>
    </source>
</evidence>
<dbReference type="InterPro" id="IPR013083">
    <property type="entry name" value="Znf_RING/FYVE/PHD"/>
</dbReference>
<comment type="caution">
    <text evidence="6">The sequence shown here is derived from an EMBL/GenBank/DDBJ whole genome shotgun (WGS) entry which is preliminary data.</text>
</comment>
<keyword evidence="4" id="KW-0812">Transmembrane</keyword>
<dbReference type="CDD" id="cd16787">
    <property type="entry name" value="mRING-HC-C3HC5_CGRF1"/>
    <property type="match status" value="1"/>
</dbReference>
<dbReference type="GO" id="GO:0008270">
    <property type="term" value="F:zinc ion binding"/>
    <property type="evidence" value="ECO:0007669"/>
    <property type="project" value="UniProtKB-KW"/>
</dbReference>
<dbReference type="EMBL" id="JAODUP010000056">
    <property type="protein sequence ID" value="KAK2164998.1"/>
    <property type="molecule type" value="Genomic_DNA"/>
</dbReference>
<dbReference type="Proteomes" id="UP001208570">
    <property type="component" value="Unassembled WGS sequence"/>
</dbReference>
<evidence type="ECO:0000313" key="6">
    <source>
        <dbReference type="EMBL" id="KAK2164998.1"/>
    </source>
</evidence>
<evidence type="ECO:0000256" key="1">
    <source>
        <dbReference type="ARBA" id="ARBA00022771"/>
    </source>
</evidence>
<keyword evidence="7" id="KW-1185">Reference proteome</keyword>
<evidence type="ECO:0000259" key="5">
    <source>
        <dbReference type="PROSITE" id="PS50089"/>
    </source>
</evidence>
<dbReference type="SUPFAM" id="SSF57850">
    <property type="entry name" value="RING/U-box"/>
    <property type="match status" value="1"/>
</dbReference>
<organism evidence="6 7">
    <name type="scientific">Paralvinella palmiformis</name>
    <dbReference type="NCBI Taxonomy" id="53620"/>
    <lineage>
        <taxon>Eukaryota</taxon>
        <taxon>Metazoa</taxon>
        <taxon>Spiralia</taxon>
        <taxon>Lophotrochozoa</taxon>
        <taxon>Annelida</taxon>
        <taxon>Polychaeta</taxon>
        <taxon>Sedentaria</taxon>
        <taxon>Canalipalpata</taxon>
        <taxon>Terebellida</taxon>
        <taxon>Terebelliformia</taxon>
        <taxon>Alvinellidae</taxon>
        <taxon>Paralvinella</taxon>
    </lineage>
</organism>
<name>A0AAD9K6F4_9ANNE</name>
<dbReference type="PANTHER" id="PTHR15379">
    <property type="entry name" value="CELL GROWTH REGULATOR WITH RING FINGER DOMAIN PROTEIN 1"/>
    <property type="match status" value="1"/>
</dbReference>
<sequence>MFPNLHVVSLMSENSTQITAFIILLTTFVLLTFVIYRLGWFNEHLPVVTTNVPMTAIEKVHNPFVICLNDTKEATIEDGTIMKITSQVPCYIRLYWGMLIKDVYPLIHQQWIMYKQSLQDDVFKEFCLFSDEIIEVEPITDRQFKLQPPSTEFIQRMGDPPRDRYPLVIIVCDMRVIDDQYSELGTNQVQLYVTNSDPDSSASPDVTWSHEQDDSQSEVGGQCVVCLSAAVTRAFLPCRHACVCDVCFSRLTHCPMCRTIISSSFRILDTS</sequence>
<dbReference type="GO" id="GO:0030308">
    <property type="term" value="P:negative regulation of cell growth"/>
    <property type="evidence" value="ECO:0007669"/>
    <property type="project" value="TreeGrafter"/>
</dbReference>
<keyword evidence="4" id="KW-0472">Membrane</keyword>
<keyword evidence="4" id="KW-1133">Transmembrane helix</keyword>
<evidence type="ECO:0000256" key="4">
    <source>
        <dbReference type="SAM" id="Phobius"/>
    </source>
</evidence>
<proteinExistence type="predicted"/>
<feature type="domain" description="RING-type" evidence="5">
    <location>
        <begin position="223"/>
        <end position="258"/>
    </location>
</feature>
<feature type="transmembrane region" description="Helical" evidence="4">
    <location>
        <begin position="18"/>
        <end position="36"/>
    </location>
</feature>
<dbReference type="PROSITE" id="PS50089">
    <property type="entry name" value="ZF_RING_2"/>
    <property type="match status" value="1"/>
</dbReference>